<protein>
    <submittedName>
        <fullName evidence="1">Head completion protein GPL</fullName>
    </submittedName>
</protein>
<dbReference type="OrthoDB" id="6312934at2"/>
<keyword evidence="2" id="KW-1185">Reference proteome</keyword>
<reference evidence="1 2" key="1">
    <citation type="submission" date="2018-04" db="EMBL/GenBank/DDBJ databases">
        <title>Genomic Encyclopedia of Archaeal and Bacterial Type Strains, Phase II (KMG-II): from individual species to whole genera.</title>
        <authorList>
            <person name="Goeker M."/>
        </authorList>
    </citation>
    <scope>NUCLEOTIDE SEQUENCE [LARGE SCALE GENOMIC DNA]</scope>
    <source>
        <strain evidence="1 2">DSM 5822</strain>
    </source>
</reference>
<evidence type="ECO:0000313" key="2">
    <source>
        <dbReference type="Proteomes" id="UP000244223"/>
    </source>
</evidence>
<dbReference type="AlphaFoldDB" id="A0A2T5J1G9"/>
<dbReference type="Pfam" id="PF05926">
    <property type="entry name" value="Phage_GPL"/>
    <property type="match status" value="1"/>
</dbReference>
<evidence type="ECO:0000313" key="1">
    <source>
        <dbReference type="EMBL" id="PTQ90291.1"/>
    </source>
</evidence>
<gene>
    <name evidence="1" type="ORF">C8N29_10344</name>
</gene>
<dbReference type="RefSeq" id="WP_107864740.1">
    <property type="nucleotide sequence ID" value="NZ_QAON01000003.1"/>
</dbReference>
<accession>A0A2T5J1G9</accession>
<dbReference type="EMBL" id="QAON01000003">
    <property type="protein sequence ID" value="PTQ90291.1"/>
    <property type="molecule type" value="Genomic_DNA"/>
</dbReference>
<sequence>MFVATGHTAAHQVNNNGFFPDLSSDDFIKTQKLDGIISGDRLVFALTLAISQVNTALMDWQLSQQRDGYMSLNAVPSSSINNQSRLIALYKQAVFSFAKAQLVEHYRDFDTTALGNKKAEMLDMNIDIYRRDANWAIADIQGKSRAIVELI</sequence>
<dbReference type="Proteomes" id="UP000244223">
    <property type="component" value="Unassembled WGS sequence"/>
</dbReference>
<name>A0A2T5J1G9_9GAMM</name>
<comment type="caution">
    <text evidence="1">The sequence shown here is derived from an EMBL/GenBank/DDBJ whole genome shotgun (WGS) entry which is preliminary data.</text>
</comment>
<dbReference type="InterPro" id="IPR009225">
    <property type="entry name" value="Phage_head_completion_GpL"/>
</dbReference>
<organism evidence="1 2">
    <name type="scientific">Agitococcus lubricus</name>
    <dbReference type="NCBI Taxonomy" id="1077255"/>
    <lineage>
        <taxon>Bacteria</taxon>
        <taxon>Pseudomonadati</taxon>
        <taxon>Pseudomonadota</taxon>
        <taxon>Gammaproteobacteria</taxon>
        <taxon>Moraxellales</taxon>
        <taxon>Moraxellaceae</taxon>
        <taxon>Agitococcus</taxon>
    </lineage>
</organism>
<proteinExistence type="predicted"/>